<evidence type="ECO:0000256" key="9">
    <source>
        <dbReference type="ARBA" id="ARBA00023310"/>
    </source>
</evidence>
<dbReference type="InterPro" id="IPR000131">
    <property type="entry name" value="ATP_synth_F1_gsu"/>
</dbReference>
<keyword evidence="9" id="KW-0066">ATP synthesis</keyword>
<evidence type="ECO:0000256" key="1">
    <source>
        <dbReference type="ARBA" id="ARBA00003456"/>
    </source>
</evidence>
<comment type="function">
    <text evidence="1">Produces ATP from ADP in the presence of a proton gradient across the membrane. The gamma chain is believed to be important in regulating ATPase activity and the flow of protons through the CF(0) complex.</text>
</comment>
<comment type="similarity">
    <text evidence="3">Belongs to the ATPase gamma chain family.</text>
</comment>
<dbReference type="Gene3D" id="3.40.1380.10">
    <property type="match status" value="1"/>
</dbReference>
<dbReference type="EMBL" id="UINC01149408">
    <property type="protein sequence ID" value="SVD41865.1"/>
    <property type="molecule type" value="Genomic_DNA"/>
</dbReference>
<dbReference type="Gene3D" id="1.10.287.80">
    <property type="entry name" value="ATP synthase, gamma subunit, helix hairpin domain"/>
    <property type="match status" value="1"/>
</dbReference>
<name>A0A382V758_9ZZZZ</name>
<dbReference type="GO" id="GO:0045259">
    <property type="term" value="C:proton-transporting ATP synthase complex"/>
    <property type="evidence" value="ECO:0007669"/>
    <property type="project" value="UniProtKB-KW"/>
</dbReference>
<evidence type="ECO:0000256" key="4">
    <source>
        <dbReference type="ARBA" id="ARBA00022448"/>
    </source>
</evidence>
<evidence type="ECO:0000256" key="6">
    <source>
        <dbReference type="ARBA" id="ARBA00023065"/>
    </source>
</evidence>
<reference evidence="11" key="1">
    <citation type="submission" date="2018-05" db="EMBL/GenBank/DDBJ databases">
        <authorList>
            <person name="Lanie J.A."/>
            <person name="Ng W.-L."/>
            <person name="Kazmierczak K.M."/>
            <person name="Andrzejewski T.M."/>
            <person name="Davidsen T.M."/>
            <person name="Wayne K.J."/>
            <person name="Tettelin H."/>
            <person name="Glass J.I."/>
            <person name="Rusch D."/>
            <person name="Podicherti R."/>
            <person name="Tsui H.-C.T."/>
            <person name="Winkler M.E."/>
        </authorList>
    </citation>
    <scope>NUCLEOTIDE SEQUENCE</scope>
</reference>
<dbReference type="NCBIfam" id="TIGR01146">
    <property type="entry name" value="ATPsyn_F1gamma"/>
    <property type="match status" value="1"/>
</dbReference>
<dbReference type="Pfam" id="PF00231">
    <property type="entry name" value="ATP-synt"/>
    <property type="match status" value="1"/>
</dbReference>
<dbReference type="FunFam" id="1.10.287.80:FF:000003">
    <property type="entry name" value="ATP synthase gamma chain, chloroplastic"/>
    <property type="match status" value="1"/>
</dbReference>
<dbReference type="SUPFAM" id="SSF52943">
    <property type="entry name" value="ATP synthase (F1-ATPase), gamma subunit"/>
    <property type="match status" value="1"/>
</dbReference>
<evidence type="ECO:0000256" key="2">
    <source>
        <dbReference type="ARBA" id="ARBA00004170"/>
    </source>
</evidence>
<dbReference type="PRINTS" id="PR00126">
    <property type="entry name" value="ATPASEGAMMA"/>
</dbReference>
<feature type="non-terminal residue" evidence="11">
    <location>
        <position position="258"/>
    </location>
</feature>
<dbReference type="PANTHER" id="PTHR11693">
    <property type="entry name" value="ATP SYNTHASE GAMMA CHAIN"/>
    <property type="match status" value="1"/>
</dbReference>
<evidence type="ECO:0000256" key="10">
    <source>
        <dbReference type="ARBA" id="ARBA00060385"/>
    </source>
</evidence>
<dbReference type="AlphaFoldDB" id="A0A382V758"/>
<sequence>MPSVRDIRRRIRSVDNTSKVTNAMSLIAASKMRRAQNSVLEGRPYSVKIQEVLAHLAAQPMDDESSSQPLLASRPVEKSTVLMISPDRGLCGGLNANLNRQVGQFMLEQQAPVEAIAVGRKGRDFMARTNQDLKATFTDLGETPLLVDTHAISHMIIDSYSEGETDEIYLAYTNYISTMVQEPVIEKLLPIVPAELTSGESVGYIYEPGNLAVLQNLLPRFVEMQVYHAILESIASEQSARMVAMRAATDNANELSDD</sequence>
<evidence type="ECO:0000256" key="3">
    <source>
        <dbReference type="ARBA" id="ARBA00007681"/>
    </source>
</evidence>
<evidence type="ECO:0008006" key="12">
    <source>
        <dbReference type="Google" id="ProtNLM"/>
    </source>
</evidence>
<dbReference type="CDD" id="cd12151">
    <property type="entry name" value="F1-ATPase_gamma"/>
    <property type="match status" value="1"/>
</dbReference>
<keyword evidence="5" id="KW-0375">Hydrogen ion transport</keyword>
<proteinExistence type="inferred from homology"/>
<accession>A0A382V758</accession>
<organism evidence="11">
    <name type="scientific">marine metagenome</name>
    <dbReference type="NCBI Taxonomy" id="408172"/>
    <lineage>
        <taxon>unclassified sequences</taxon>
        <taxon>metagenomes</taxon>
        <taxon>ecological metagenomes</taxon>
    </lineage>
</organism>
<gene>
    <name evidence="11" type="ORF">METZ01_LOCUS394719</name>
</gene>
<dbReference type="GO" id="GO:0046933">
    <property type="term" value="F:proton-transporting ATP synthase activity, rotational mechanism"/>
    <property type="evidence" value="ECO:0007669"/>
    <property type="project" value="InterPro"/>
</dbReference>
<evidence type="ECO:0000256" key="8">
    <source>
        <dbReference type="ARBA" id="ARBA00023196"/>
    </source>
</evidence>
<evidence type="ECO:0000256" key="5">
    <source>
        <dbReference type="ARBA" id="ARBA00022781"/>
    </source>
</evidence>
<keyword evidence="6" id="KW-0406">Ion transport</keyword>
<keyword evidence="7" id="KW-0472">Membrane</keyword>
<evidence type="ECO:0000313" key="11">
    <source>
        <dbReference type="EMBL" id="SVD41865.1"/>
    </source>
</evidence>
<comment type="subcellular location">
    <subcellularLocation>
        <location evidence="2">Membrane</location>
        <topology evidence="2">Peripheral membrane protein</topology>
    </subcellularLocation>
    <subcellularLocation>
        <location evidence="10">Thylakoid</location>
    </subcellularLocation>
</comment>
<keyword evidence="8" id="KW-0139">CF(1)</keyword>
<protein>
    <recommendedName>
        <fullName evidence="12">ATP synthase F1 subunit gamma</fullName>
    </recommendedName>
</protein>
<dbReference type="GO" id="GO:0009579">
    <property type="term" value="C:thylakoid"/>
    <property type="evidence" value="ECO:0007669"/>
    <property type="project" value="UniProtKB-SubCell"/>
</dbReference>
<dbReference type="InterPro" id="IPR035968">
    <property type="entry name" value="ATP_synth_F1_ATPase_gsu"/>
</dbReference>
<dbReference type="HAMAP" id="MF_00815">
    <property type="entry name" value="ATP_synth_gamma_bact"/>
    <property type="match status" value="1"/>
</dbReference>
<dbReference type="PANTHER" id="PTHR11693:SF22">
    <property type="entry name" value="ATP SYNTHASE SUBUNIT GAMMA, MITOCHONDRIAL"/>
    <property type="match status" value="1"/>
</dbReference>
<evidence type="ECO:0000256" key="7">
    <source>
        <dbReference type="ARBA" id="ARBA00023136"/>
    </source>
</evidence>
<keyword evidence="4" id="KW-0813">Transport</keyword>